<dbReference type="GO" id="GO:0016491">
    <property type="term" value="F:oxidoreductase activity"/>
    <property type="evidence" value="ECO:0007669"/>
    <property type="project" value="UniProtKB-KW"/>
</dbReference>
<evidence type="ECO:0000256" key="9">
    <source>
        <dbReference type="ARBA" id="ARBA00023136"/>
    </source>
</evidence>
<evidence type="ECO:0000256" key="5">
    <source>
        <dbReference type="ARBA" id="ARBA00022946"/>
    </source>
</evidence>
<evidence type="ECO:0000256" key="2">
    <source>
        <dbReference type="ARBA" id="ARBA00008135"/>
    </source>
</evidence>
<sequence>MAGRLLLSCLKNSSCTSIRNCSHLKGPPINFKYGNREIVGYGMNGEAAYMDLEDFPMPAIRFKETTPDIQVVKNKEKGDWKKLSIEEKKILYRASFCQTFAEINAPTGEWKSIAGAVFFGLGISLWMYMFCKHYIYPPLPSSFSEEAQLAQLERMKLLNVNPIWGLNKRT</sequence>
<keyword evidence="8 10" id="KW-0496">Mitochondrion</keyword>
<keyword evidence="9" id="KW-0472">Membrane</keyword>
<evidence type="ECO:0000256" key="8">
    <source>
        <dbReference type="ARBA" id="ARBA00023128"/>
    </source>
</evidence>
<evidence type="ECO:0000256" key="1">
    <source>
        <dbReference type="ARBA" id="ARBA00004434"/>
    </source>
</evidence>
<evidence type="ECO:0000256" key="4">
    <source>
        <dbReference type="ARBA" id="ARBA00022792"/>
    </source>
</evidence>
<dbReference type="InterPro" id="IPR004203">
    <property type="entry name" value="Cyt_c_oxidase_su4_fam"/>
</dbReference>
<evidence type="ECO:0000313" key="12">
    <source>
        <dbReference type="Proteomes" id="UP001168990"/>
    </source>
</evidence>
<dbReference type="SUPFAM" id="SSF81406">
    <property type="entry name" value="Mitochondrial cytochrome c oxidase subunit IV"/>
    <property type="match status" value="1"/>
</dbReference>
<comment type="caution">
    <text evidence="11">The sequence shown here is derived from an EMBL/GenBank/DDBJ whole genome shotgun (WGS) entry which is preliminary data.</text>
</comment>
<reference evidence="11" key="1">
    <citation type="journal article" date="2023" name="bioRxiv">
        <title>Scaffold-level genome assemblies of two parasitoid biocontrol wasps reveal the parthenogenesis mechanism and an associated novel virus.</title>
        <authorList>
            <person name="Inwood S."/>
            <person name="Skelly J."/>
            <person name="Guhlin J."/>
            <person name="Harrop T."/>
            <person name="Goldson S."/>
            <person name="Dearden P."/>
        </authorList>
    </citation>
    <scope>NUCLEOTIDE SEQUENCE</scope>
    <source>
        <strain evidence="11">Irish</strain>
        <tissue evidence="11">Whole body</tissue>
    </source>
</reference>
<dbReference type="PANTHER" id="PTHR10707:SF10">
    <property type="entry name" value="CYTOCHROME C OXIDASE SUBUNIT 4"/>
    <property type="match status" value="1"/>
</dbReference>
<dbReference type="FunFam" id="1.10.442.10:FF:000001">
    <property type="entry name" value="Cytochrome c oxidase subunit 4 isoform 1"/>
    <property type="match status" value="1"/>
</dbReference>
<reference evidence="11" key="2">
    <citation type="submission" date="2023-03" db="EMBL/GenBank/DDBJ databases">
        <authorList>
            <person name="Inwood S.N."/>
            <person name="Skelly J.G."/>
            <person name="Guhlin J."/>
            <person name="Harrop T.W.R."/>
            <person name="Goldson S.G."/>
            <person name="Dearden P.K."/>
        </authorList>
    </citation>
    <scope>NUCLEOTIDE SEQUENCE</scope>
    <source>
        <strain evidence="11">Irish</strain>
        <tissue evidence="11">Whole body</tissue>
    </source>
</reference>
<dbReference type="GO" id="GO:0006123">
    <property type="term" value="P:mitochondrial electron transport, cytochrome c to oxygen"/>
    <property type="evidence" value="ECO:0007669"/>
    <property type="project" value="InterPro"/>
</dbReference>
<dbReference type="Proteomes" id="UP001168990">
    <property type="component" value="Unassembled WGS sequence"/>
</dbReference>
<name>A0AA39FX60_9HYME</name>
<dbReference type="InterPro" id="IPR036639">
    <property type="entry name" value="Cyt_c_oxidase_su4_sf"/>
</dbReference>
<evidence type="ECO:0000256" key="6">
    <source>
        <dbReference type="ARBA" id="ARBA00022989"/>
    </source>
</evidence>
<dbReference type="Pfam" id="PF02936">
    <property type="entry name" value="COX4"/>
    <property type="match status" value="1"/>
</dbReference>
<keyword evidence="3" id="KW-0812">Transmembrane</keyword>
<dbReference type="CDD" id="cd00922">
    <property type="entry name" value="Cyt_c_Oxidase_IV"/>
    <property type="match status" value="1"/>
</dbReference>
<accession>A0AA39FX60</accession>
<dbReference type="AlphaFoldDB" id="A0AA39FX60"/>
<comment type="similarity">
    <text evidence="2 10">Belongs to the cytochrome c oxidase IV family.</text>
</comment>
<comment type="pathway">
    <text evidence="10">Energy metabolism; oxidative phosphorylation.</text>
</comment>
<keyword evidence="5" id="KW-0809">Transit peptide</keyword>
<comment type="subunit">
    <text evidence="10">Component of the cytochrome c oxidase (complex IV, CIV), a multisubunit enzyme composed of 14 subunits.</text>
</comment>
<organism evidence="11 12">
    <name type="scientific">Microctonus aethiopoides</name>
    <dbReference type="NCBI Taxonomy" id="144406"/>
    <lineage>
        <taxon>Eukaryota</taxon>
        <taxon>Metazoa</taxon>
        <taxon>Ecdysozoa</taxon>
        <taxon>Arthropoda</taxon>
        <taxon>Hexapoda</taxon>
        <taxon>Insecta</taxon>
        <taxon>Pterygota</taxon>
        <taxon>Neoptera</taxon>
        <taxon>Endopterygota</taxon>
        <taxon>Hymenoptera</taxon>
        <taxon>Apocrita</taxon>
        <taxon>Ichneumonoidea</taxon>
        <taxon>Braconidae</taxon>
        <taxon>Euphorinae</taxon>
        <taxon>Microctonus</taxon>
    </lineage>
</organism>
<keyword evidence="7" id="KW-0560">Oxidoreductase</keyword>
<evidence type="ECO:0000256" key="3">
    <source>
        <dbReference type="ARBA" id="ARBA00022692"/>
    </source>
</evidence>
<evidence type="ECO:0000313" key="11">
    <source>
        <dbReference type="EMBL" id="KAK0177479.1"/>
    </source>
</evidence>
<dbReference type="EMBL" id="JAQQBS010000001">
    <property type="protein sequence ID" value="KAK0177479.1"/>
    <property type="molecule type" value="Genomic_DNA"/>
</dbReference>
<comment type="function">
    <text evidence="10">Component of the cytochrome c oxidase, the last enzyme in the mitochondrial electron transport chain which drives oxidative phosphorylation.</text>
</comment>
<comment type="subcellular location">
    <subcellularLocation>
        <location evidence="1 10">Mitochondrion inner membrane</location>
        <topology evidence="1 10">Single-pass membrane protein</topology>
    </subcellularLocation>
</comment>
<dbReference type="InterPro" id="IPR013288">
    <property type="entry name" value="Cyt_c_oxidase_su4"/>
</dbReference>
<keyword evidence="4 10" id="KW-0999">Mitochondrion inner membrane</keyword>
<evidence type="ECO:0000256" key="7">
    <source>
        <dbReference type="ARBA" id="ARBA00023002"/>
    </source>
</evidence>
<proteinExistence type="inferred from homology"/>
<dbReference type="GO" id="GO:0005743">
    <property type="term" value="C:mitochondrial inner membrane"/>
    <property type="evidence" value="ECO:0007669"/>
    <property type="project" value="UniProtKB-SubCell"/>
</dbReference>
<dbReference type="GO" id="GO:0045277">
    <property type="term" value="C:respiratory chain complex IV"/>
    <property type="evidence" value="ECO:0007669"/>
    <property type="project" value="InterPro"/>
</dbReference>
<dbReference type="Gene3D" id="1.10.442.10">
    <property type="entry name" value="Cytochrome c oxidase subunit IV"/>
    <property type="match status" value="1"/>
</dbReference>
<dbReference type="PANTHER" id="PTHR10707">
    <property type="entry name" value="CYTOCHROME C OXIDASE SUBUNIT IV"/>
    <property type="match status" value="1"/>
</dbReference>
<protein>
    <recommendedName>
        <fullName evidence="10">Cytochrome c oxidase subunit 4</fullName>
    </recommendedName>
</protein>
<keyword evidence="12" id="KW-1185">Reference proteome</keyword>
<dbReference type="PRINTS" id="PR01873">
    <property type="entry name" value="CYTCOXIDASE4"/>
</dbReference>
<evidence type="ECO:0000256" key="10">
    <source>
        <dbReference type="RuleBase" id="RU367145"/>
    </source>
</evidence>
<gene>
    <name evidence="11" type="ORF">PV328_001529</name>
</gene>
<keyword evidence="6" id="KW-1133">Transmembrane helix</keyword>